<accession>A0A1Y1VKR7</accession>
<proteinExistence type="predicted"/>
<dbReference type="PROSITE" id="PS51186">
    <property type="entry name" value="GNAT"/>
    <property type="match status" value="1"/>
</dbReference>
<dbReference type="EMBL" id="MCFH01000005">
    <property type="protein sequence ID" value="ORX57706.1"/>
    <property type="molecule type" value="Genomic_DNA"/>
</dbReference>
<comment type="caution">
    <text evidence="2">The sequence shown here is derived from an EMBL/GenBank/DDBJ whole genome shotgun (WGS) entry which is preliminary data.</text>
</comment>
<dbReference type="InterPro" id="IPR016181">
    <property type="entry name" value="Acyl_CoA_acyltransferase"/>
</dbReference>
<dbReference type="PANTHER" id="PTHR20916:SF26">
    <property type="entry name" value="CYSTEINE-RICH PROTEIN 2-BINDING PROTEIN"/>
    <property type="match status" value="1"/>
</dbReference>
<reference evidence="2 3" key="2">
    <citation type="submission" date="2016-08" db="EMBL/GenBank/DDBJ databases">
        <title>Pervasive Adenine N6-methylation of Active Genes in Fungi.</title>
        <authorList>
            <consortium name="DOE Joint Genome Institute"/>
            <person name="Mondo S.J."/>
            <person name="Dannebaum R.O."/>
            <person name="Kuo R.C."/>
            <person name="Labutti K."/>
            <person name="Haridas S."/>
            <person name="Kuo A."/>
            <person name="Salamov A."/>
            <person name="Ahrendt S.R."/>
            <person name="Lipzen A."/>
            <person name="Sullivan W."/>
            <person name="Andreopoulos W.B."/>
            <person name="Clum A."/>
            <person name="Lindquist E."/>
            <person name="Daum C."/>
            <person name="Ramamoorthy G.K."/>
            <person name="Gryganskyi A."/>
            <person name="Culley D."/>
            <person name="Magnuson J.K."/>
            <person name="James T.Y."/>
            <person name="O'Malley M.A."/>
            <person name="Stajich J.E."/>
            <person name="Spatafora J.W."/>
            <person name="Visel A."/>
            <person name="Grigoriev I.V."/>
        </authorList>
    </citation>
    <scope>NUCLEOTIDE SEQUENCE [LARGE SCALE GENOMIC DNA]</scope>
    <source>
        <strain evidence="3">finn</strain>
    </source>
</reference>
<feature type="domain" description="N-acetyltransferase" evidence="1">
    <location>
        <begin position="3"/>
        <end position="135"/>
    </location>
</feature>
<gene>
    <name evidence="2" type="ORF">BCR36DRAFT_277814</name>
</gene>
<dbReference type="CDD" id="cd04301">
    <property type="entry name" value="NAT_SF"/>
    <property type="match status" value="1"/>
</dbReference>
<dbReference type="OrthoDB" id="4080456at2759"/>
<feature type="non-terminal residue" evidence="2">
    <location>
        <position position="1"/>
    </location>
</feature>
<dbReference type="STRING" id="1754191.A0A1Y1VKR7"/>
<dbReference type="Gene3D" id="3.40.630.30">
    <property type="match status" value="1"/>
</dbReference>
<dbReference type="GO" id="GO:0004402">
    <property type="term" value="F:histone acetyltransferase activity"/>
    <property type="evidence" value="ECO:0007669"/>
    <property type="project" value="TreeGrafter"/>
</dbReference>
<dbReference type="InterPro" id="IPR000182">
    <property type="entry name" value="GNAT_dom"/>
</dbReference>
<dbReference type="SUPFAM" id="SSF55729">
    <property type="entry name" value="Acyl-CoA N-acyltransferases (Nat)"/>
    <property type="match status" value="1"/>
</dbReference>
<organism evidence="2 3">
    <name type="scientific">Piromyces finnis</name>
    <dbReference type="NCBI Taxonomy" id="1754191"/>
    <lineage>
        <taxon>Eukaryota</taxon>
        <taxon>Fungi</taxon>
        <taxon>Fungi incertae sedis</taxon>
        <taxon>Chytridiomycota</taxon>
        <taxon>Chytridiomycota incertae sedis</taxon>
        <taxon>Neocallimastigomycetes</taxon>
        <taxon>Neocallimastigales</taxon>
        <taxon>Neocallimastigaceae</taxon>
        <taxon>Piromyces</taxon>
    </lineage>
</organism>
<dbReference type="Pfam" id="PF13508">
    <property type="entry name" value="Acetyltransf_7"/>
    <property type="match status" value="1"/>
</dbReference>
<keyword evidence="2" id="KW-0808">Transferase</keyword>
<evidence type="ECO:0000313" key="3">
    <source>
        <dbReference type="Proteomes" id="UP000193719"/>
    </source>
</evidence>
<name>A0A1Y1VKR7_9FUNG</name>
<keyword evidence="2" id="KW-0012">Acyltransferase</keyword>
<evidence type="ECO:0000313" key="2">
    <source>
        <dbReference type="EMBL" id="ORX57706.1"/>
    </source>
</evidence>
<sequence length="142" mass="16651">APIDFVHLQEEHVNTVNEMLCQAFWPGINVTEQLMFPDFSIIAMYKRLIIGCAFITPEAYITYIYVRPEWGNCGIGKFMLYYLIQTCVGKDITLHVSANNKAMLMYQKFGFKAEEFNMNFYEKYLPADSMECKNAFLLRLRR</sequence>
<reference evidence="2 3" key="1">
    <citation type="submission" date="2016-08" db="EMBL/GenBank/DDBJ databases">
        <title>Genomes of anaerobic fungi encode conserved fungal cellulosomes for biomass hydrolysis.</title>
        <authorList>
            <consortium name="DOE Joint Genome Institute"/>
            <person name="Haitjema C.H."/>
            <person name="Gilmore S.P."/>
            <person name="Henske J.K."/>
            <person name="Solomon K.V."/>
            <person name="De Groot R."/>
            <person name="Kuo A."/>
            <person name="Mondo S.J."/>
            <person name="Salamov A.A."/>
            <person name="Labutti K."/>
            <person name="Zhao Z."/>
            <person name="Chiniquy J."/>
            <person name="Barry K."/>
            <person name="Brewer H.M."/>
            <person name="Purvine S.O."/>
            <person name="Wright A.T."/>
            <person name="Boxma B."/>
            <person name="Van Alen T."/>
            <person name="Hackstein J.H."/>
            <person name="Baker S.E."/>
            <person name="Grigoriev I.V."/>
            <person name="O'Malley M.A."/>
        </authorList>
    </citation>
    <scope>NUCLEOTIDE SEQUENCE [LARGE SCALE GENOMIC DNA]</scope>
    <source>
        <strain evidence="3">finn</strain>
    </source>
</reference>
<evidence type="ECO:0000259" key="1">
    <source>
        <dbReference type="PROSITE" id="PS51186"/>
    </source>
</evidence>
<dbReference type="Proteomes" id="UP000193719">
    <property type="component" value="Unassembled WGS sequence"/>
</dbReference>
<protein>
    <submittedName>
        <fullName evidence="2">Acyl-CoA N-acyltransferase</fullName>
    </submittedName>
</protein>
<dbReference type="PANTHER" id="PTHR20916">
    <property type="entry name" value="CYSTEINE AND GLYCINE-RICH PROTEIN 2 BINDING PROTEIN"/>
    <property type="match status" value="1"/>
</dbReference>
<dbReference type="AlphaFoldDB" id="A0A1Y1VKR7"/>
<dbReference type="FunFam" id="3.40.630.30:FF:000013">
    <property type="entry name" value="cysteine-rich protein 2-binding protein-like"/>
    <property type="match status" value="1"/>
</dbReference>
<keyword evidence="3" id="KW-1185">Reference proteome</keyword>